<dbReference type="AlphaFoldDB" id="A0AAV3ZEJ4"/>
<proteinExistence type="predicted"/>
<keyword evidence="3" id="KW-1185">Reference proteome</keyword>
<gene>
    <name evidence="2" type="ORF">PoB_001950000</name>
</gene>
<organism evidence="2 3">
    <name type="scientific">Plakobranchus ocellatus</name>
    <dbReference type="NCBI Taxonomy" id="259542"/>
    <lineage>
        <taxon>Eukaryota</taxon>
        <taxon>Metazoa</taxon>
        <taxon>Spiralia</taxon>
        <taxon>Lophotrochozoa</taxon>
        <taxon>Mollusca</taxon>
        <taxon>Gastropoda</taxon>
        <taxon>Heterobranchia</taxon>
        <taxon>Euthyneura</taxon>
        <taxon>Panpulmonata</taxon>
        <taxon>Sacoglossa</taxon>
        <taxon>Placobranchoidea</taxon>
        <taxon>Plakobranchidae</taxon>
        <taxon>Plakobranchus</taxon>
    </lineage>
</organism>
<feature type="compositionally biased region" description="Basic and acidic residues" evidence="1">
    <location>
        <begin position="246"/>
        <end position="265"/>
    </location>
</feature>
<sequence length="286" mass="32652">MFIFVPVKEYVVVPINIAVADQMKILCRRAVNNVFTRRGKTTPQHLTTAKTTVDNRDVILGTVAASSSRMYSAYIEAYTWAYARYLRPLHTPAIMPMKPTKPSAIVRIKNDSFAESSMLICLKTIKLMMLVMKADTEKTVFKQTLIVTAKIQRAVSLMMSSLVSGAGQGLTSSWFRKVSVRRRRRWHRSQLRSARTLLSRVRAPPPATAPEITLLSTGHIYKTQTSVRRRLPLRSHINEILIRKSKQSEKVSEKQRKSERHGEKELDMRYLYDGTFHAPYGRLNGS</sequence>
<reference evidence="2 3" key="1">
    <citation type="journal article" date="2021" name="Elife">
        <title>Chloroplast acquisition without the gene transfer in kleptoplastic sea slugs, Plakobranchus ocellatus.</title>
        <authorList>
            <person name="Maeda T."/>
            <person name="Takahashi S."/>
            <person name="Yoshida T."/>
            <person name="Shimamura S."/>
            <person name="Takaki Y."/>
            <person name="Nagai Y."/>
            <person name="Toyoda A."/>
            <person name="Suzuki Y."/>
            <person name="Arimoto A."/>
            <person name="Ishii H."/>
            <person name="Satoh N."/>
            <person name="Nishiyama T."/>
            <person name="Hasebe M."/>
            <person name="Maruyama T."/>
            <person name="Minagawa J."/>
            <person name="Obokata J."/>
            <person name="Shigenobu S."/>
        </authorList>
    </citation>
    <scope>NUCLEOTIDE SEQUENCE [LARGE SCALE GENOMIC DNA]</scope>
</reference>
<dbReference type="Proteomes" id="UP000735302">
    <property type="component" value="Unassembled WGS sequence"/>
</dbReference>
<evidence type="ECO:0000313" key="3">
    <source>
        <dbReference type="Proteomes" id="UP000735302"/>
    </source>
</evidence>
<accession>A0AAV3ZEJ4</accession>
<evidence type="ECO:0000313" key="2">
    <source>
        <dbReference type="EMBL" id="GFN92994.1"/>
    </source>
</evidence>
<comment type="caution">
    <text evidence="2">The sequence shown here is derived from an EMBL/GenBank/DDBJ whole genome shotgun (WGS) entry which is preliminary data.</text>
</comment>
<dbReference type="EMBL" id="BLXT01002310">
    <property type="protein sequence ID" value="GFN92994.1"/>
    <property type="molecule type" value="Genomic_DNA"/>
</dbReference>
<name>A0AAV3ZEJ4_9GAST</name>
<evidence type="ECO:0000256" key="1">
    <source>
        <dbReference type="SAM" id="MobiDB-lite"/>
    </source>
</evidence>
<feature type="region of interest" description="Disordered" evidence="1">
    <location>
        <begin position="245"/>
        <end position="265"/>
    </location>
</feature>
<protein>
    <submittedName>
        <fullName evidence="2">Uncharacterized protein</fullName>
    </submittedName>
</protein>